<name>A0A1H3C2T7_9RHOB</name>
<dbReference type="SUPFAM" id="SSF51316">
    <property type="entry name" value="Mss4-like"/>
    <property type="match status" value="1"/>
</dbReference>
<evidence type="ECO:0000313" key="6">
    <source>
        <dbReference type="EMBL" id="SDX48360.1"/>
    </source>
</evidence>
<evidence type="ECO:0000313" key="7">
    <source>
        <dbReference type="Proteomes" id="UP000183400"/>
    </source>
</evidence>
<evidence type="ECO:0000256" key="3">
    <source>
        <dbReference type="ARBA" id="ARBA00022833"/>
    </source>
</evidence>
<proteinExistence type="inferred from homology"/>
<feature type="domain" description="CENP-V/GFA" evidence="5">
    <location>
        <begin position="2"/>
        <end position="116"/>
    </location>
</feature>
<dbReference type="PROSITE" id="PS51891">
    <property type="entry name" value="CENP_V_GFA"/>
    <property type="match status" value="1"/>
</dbReference>
<keyword evidence="2" id="KW-0479">Metal-binding</keyword>
<dbReference type="AlphaFoldDB" id="A0A1H3C2T7"/>
<comment type="similarity">
    <text evidence="1">Belongs to the Gfa family.</text>
</comment>
<dbReference type="Pfam" id="PF04828">
    <property type="entry name" value="GFA"/>
    <property type="match status" value="1"/>
</dbReference>
<evidence type="ECO:0000256" key="2">
    <source>
        <dbReference type="ARBA" id="ARBA00022723"/>
    </source>
</evidence>
<sequence>MHTGSCLCGAVAFIVDGDLTPPSACHCGQCRKQSGHLWASTVTHQDNLSFTSSETLEWYRASDIAKRGFCRACGSFLFWQHNDEDTIAISVGSLDEPTGLKLAQHIFVADKGDYYDIKDDLPQRAH</sequence>
<gene>
    <name evidence="6" type="ORF">SAMN05444358_106110</name>
</gene>
<protein>
    <submittedName>
        <fullName evidence="6">Uncharacterized conserved protein</fullName>
    </submittedName>
</protein>
<keyword evidence="7" id="KW-1185">Reference proteome</keyword>
<reference evidence="7" key="1">
    <citation type="submission" date="2016-10" db="EMBL/GenBank/DDBJ databases">
        <authorList>
            <person name="Varghese N."/>
            <person name="Submissions S."/>
        </authorList>
    </citation>
    <scope>NUCLEOTIDE SEQUENCE [LARGE SCALE GENOMIC DNA]</scope>
    <source>
        <strain evidence="7">DSM 27839</strain>
    </source>
</reference>
<dbReference type="GO" id="GO:0046872">
    <property type="term" value="F:metal ion binding"/>
    <property type="evidence" value="ECO:0007669"/>
    <property type="project" value="UniProtKB-KW"/>
</dbReference>
<evidence type="ECO:0000256" key="4">
    <source>
        <dbReference type="ARBA" id="ARBA00023239"/>
    </source>
</evidence>
<dbReference type="STRING" id="985054.SAMN05444358_106110"/>
<organism evidence="6 7">
    <name type="scientific">Ruegeria halocynthiae</name>
    <dbReference type="NCBI Taxonomy" id="985054"/>
    <lineage>
        <taxon>Bacteria</taxon>
        <taxon>Pseudomonadati</taxon>
        <taxon>Pseudomonadota</taxon>
        <taxon>Alphaproteobacteria</taxon>
        <taxon>Rhodobacterales</taxon>
        <taxon>Roseobacteraceae</taxon>
        <taxon>Ruegeria</taxon>
    </lineage>
</organism>
<dbReference type="InterPro" id="IPR011057">
    <property type="entry name" value="Mss4-like_sf"/>
</dbReference>
<evidence type="ECO:0000259" key="5">
    <source>
        <dbReference type="PROSITE" id="PS51891"/>
    </source>
</evidence>
<dbReference type="PANTHER" id="PTHR33337">
    <property type="entry name" value="GFA DOMAIN-CONTAINING PROTEIN"/>
    <property type="match status" value="1"/>
</dbReference>
<accession>A0A1H3C2T7</accession>
<evidence type="ECO:0000256" key="1">
    <source>
        <dbReference type="ARBA" id="ARBA00005495"/>
    </source>
</evidence>
<dbReference type="EMBL" id="FNNP01000006">
    <property type="protein sequence ID" value="SDX48360.1"/>
    <property type="molecule type" value="Genomic_DNA"/>
</dbReference>
<dbReference type="Gene3D" id="3.90.1590.10">
    <property type="entry name" value="glutathione-dependent formaldehyde- activating enzyme (gfa)"/>
    <property type="match status" value="1"/>
</dbReference>
<dbReference type="OrthoDB" id="9807246at2"/>
<dbReference type="PANTHER" id="PTHR33337:SF40">
    <property type="entry name" value="CENP-V_GFA DOMAIN-CONTAINING PROTEIN-RELATED"/>
    <property type="match status" value="1"/>
</dbReference>
<dbReference type="GO" id="GO:0016846">
    <property type="term" value="F:carbon-sulfur lyase activity"/>
    <property type="evidence" value="ECO:0007669"/>
    <property type="project" value="InterPro"/>
</dbReference>
<dbReference type="RefSeq" id="WP_074737704.1">
    <property type="nucleotide sequence ID" value="NZ_FNNP01000006.1"/>
</dbReference>
<dbReference type="Proteomes" id="UP000183400">
    <property type="component" value="Unassembled WGS sequence"/>
</dbReference>
<keyword evidence="4" id="KW-0456">Lyase</keyword>
<dbReference type="InterPro" id="IPR006913">
    <property type="entry name" value="CENP-V/GFA"/>
</dbReference>
<keyword evidence="3" id="KW-0862">Zinc</keyword>